<sequence length="63" mass="7009">MHRSGREGKRCALDQPRHNRATELVNGGANLAIIHKRLRHQHFQTTLRSAEISGGAADQEGRP</sequence>
<dbReference type="Proteomes" id="UP000552709">
    <property type="component" value="Unassembled WGS sequence"/>
</dbReference>
<organism evidence="1 2">
    <name type="scientific">Deinococcus humi</name>
    <dbReference type="NCBI Taxonomy" id="662880"/>
    <lineage>
        <taxon>Bacteria</taxon>
        <taxon>Thermotogati</taxon>
        <taxon>Deinococcota</taxon>
        <taxon>Deinococci</taxon>
        <taxon>Deinococcales</taxon>
        <taxon>Deinococcaceae</taxon>
        <taxon>Deinococcus</taxon>
    </lineage>
</organism>
<dbReference type="SUPFAM" id="SSF56349">
    <property type="entry name" value="DNA breaking-rejoining enzymes"/>
    <property type="match status" value="1"/>
</dbReference>
<name>A0A7W8JZE3_9DEIO</name>
<protein>
    <submittedName>
        <fullName evidence="1">Site-specific recombinase XerD</fullName>
    </submittedName>
</protein>
<dbReference type="AlphaFoldDB" id="A0A7W8JZE3"/>
<dbReference type="InterPro" id="IPR011010">
    <property type="entry name" value="DNA_brk_join_enz"/>
</dbReference>
<gene>
    <name evidence="1" type="ORF">HNQ08_003546</name>
</gene>
<accession>A0A7W8JZE3</accession>
<evidence type="ECO:0000313" key="2">
    <source>
        <dbReference type="Proteomes" id="UP000552709"/>
    </source>
</evidence>
<evidence type="ECO:0000313" key="1">
    <source>
        <dbReference type="EMBL" id="MBB5364434.1"/>
    </source>
</evidence>
<proteinExistence type="predicted"/>
<dbReference type="EMBL" id="JACHFL010000010">
    <property type="protein sequence ID" value="MBB5364434.1"/>
    <property type="molecule type" value="Genomic_DNA"/>
</dbReference>
<comment type="caution">
    <text evidence="1">The sequence shown here is derived from an EMBL/GenBank/DDBJ whole genome shotgun (WGS) entry which is preliminary data.</text>
</comment>
<reference evidence="1 2" key="1">
    <citation type="submission" date="2020-08" db="EMBL/GenBank/DDBJ databases">
        <title>Genomic Encyclopedia of Type Strains, Phase IV (KMG-IV): sequencing the most valuable type-strain genomes for metagenomic binning, comparative biology and taxonomic classification.</title>
        <authorList>
            <person name="Goeker M."/>
        </authorList>
    </citation>
    <scope>NUCLEOTIDE SEQUENCE [LARGE SCALE GENOMIC DNA]</scope>
    <source>
        <strain evidence="1 2">DSM 27939</strain>
    </source>
</reference>
<keyword evidence="2" id="KW-1185">Reference proteome</keyword>
<dbReference type="GO" id="GO:0003677">
    <property type="term" value="F:DNA binding"/>
    <property type="evidence" value="ECO:0007669"/>
    <property type="project" value="InterPro"/>
</dbReference>